<evidence type="ECO:0000256" key="3">
    <source>
        <dbReference type="ARBA" id="ARBA00022679"/>
    </source>
</evidence>
<keyword evidence="4 9" id="KW-0547">Nucleotide-binding</keyword>
<evidence type="ECO:0000256" key="5">
    <source>
        <dbReference type="ARBA" id="ARBA00022777"/>
    </source>
</evidence>
<dbReference type="PANTHER" id="PTHR43289">
    <property type="entry name" value="MITOGEN-ACTIVATED PROTEIN KINASE KINASE KINASE 20-RELATED"/>
    <property type="match status" value="1"/>
</dbReference>
<dbReference type="Gene3D" id="3.30.200.20">
    <property type="entry name" value="Phosphorylase Kinase, domain 1"/>
    <property type="match status" value="1"/>
</dbReference>
<feature type="domain" description="Protein kinase" evidence="12">
    <location>
        <begin position="14"/>
        <end position="275"/>
    </location>
</feature>
<evidence type="ECO:0000256" key="8">
    <source>
        <dbReference type="ARBA" id="ARBA00048679"/>
    </source>
</evidence>
<dbReference type="InterPro" id="IPR011009">
    <property type="entry name" value="Kinase-like_dom_sf"/>
</dbReference>
<feature type="region of interest" description="Disordered" evidence="10">
    <location>
        <begin position="516"/>
        <end position="542"/>
    </location>
</feature>
<dbReference type="InterPro" id="IPR017441">
    <property type="entry name" value="Protein_kinase_ATP_BS"/>
</dbReference>
<evidence type="ECO:0000256" key="9">
    <source>
        <dbReference type="PROSITE-ProRule" id="PRU10141"/>
    </source>
</evidence>
<gene>
    <name evidence="14" type="ORF">C7B43_02320</name>
</gene>
<dbReference type="FunFam" id="1.10.510.10:FF:000021">
    <property type="entry name" value="Serine/threonine protein kinase"/>
    <property type="match status" value="1"/>
</dbReference>
<evidence type="ECO:0000259" key="12">
    <source>
        <dbReference type="PROSITE" id="PS50011"/>
    </source>
</evidence>
<dbReference type="PROSITE" id="PS51178">
    <property type="entry name" value="PASTA"/>
    <property type="match status" value="3"/>
</dbReference>
<dbReference type="AlphaFoldDB" id="A0A2T2XAU9"/>
<evidence type="ECO:0000256" key="10">
    <source>
        <dbReference type="SAM" id="MobiDB-lite"/>
    </source>
</evidence>
<evidence type="ECO:0000256" key="2">
    <source>
        <dbReference type="ARBA" id="ARBA00022527"/>
    </source>
</evidence>
<evidence type="ECO:0000256" key="1">
    <source>
        <dbReference type="ARBA" id="ARBA00012513"/>
    </source>
</evidence>
<keyword evidence="3" id="KW-0808">Transferase</keyword>
<dbReference type="Pfam" id="PF03793">
    <property type="entry name" value="PASTA"/>
    <property type="match status" value="3"/>
</dbReference>
<dbReference type="EMBL" id="PXYT01000002">
    <property type="protein sequence ID" value="PSR31576.1"/>
    <property type="molecule type" value="Genomic_DNA"/>
</dbReference>
<dbReference type="SMART" id="SM00220">
    <property type="entry name" value="S_TKc"/>
    <property type="match status" value="1"/>
</dbReference>
<proteinExistence type="predicted"/>
<accession>A0A2T2XAU9</accession>
<feature type="transmembrane region" description="Helical" evidence="11">
    <location>
        <begin position="306"/>
        <end position="327"/>
    </location>
</feature>
<dbReference type="InterPro" id="IPR005543">
    <property type="entry name" value="PASTA_dom"/>
</dbReference>
<evidence type="ECO:0000313" key="15">
    <source>
        <dbReference type="Proteomes" id="UP000242699"/>
    </source>
</evidence>
<feature type="region of interest" description="Disordered" evidence="10">
    <location>
        <begin position="276"/>
        <end position="297"/>
    </location>
</feature>
<evidence type="ECO:0000256" key="6">
    <source>
        <dbReference type="ARBA" id="ARBA00022840"/>
    </source>
</evidence>
<dbReference type="PROSITE" id="PS50011">
    <property type="entry name" value="PROTEIN_KINASE_DOM"/>
    <property type="match status" value="1"/>
</dbReference>
<dbReference type="SMART" id="SM00740">
    <property type="entry name" value="PASTA"/>
    <property type="match status" value="3"/>
</dbReference>
<dbReference type="GO" id="GO:0004674">
    <property type="term" value="F:protein serine/threonine kinase activity"/>
    <property type="evidence" value="ECO:0007669"/>
    <property type="project" value="UniProtKB-KW"/>
</dbReference>
<evidence type="ECO:0000256" key="4">
    <source>
        <dbReference type="ARBA" id="ARBA00022741"/>
    </source>
</evidence>
<evidence type="ECO:0000256" key="11">
    <source>
        <dbReference type="SAM" id="Phobius"/>
    </source>
</evidence>
<dbReference type="Proteomes" id="UP000242699">
    <property type="component" value="Unassembled WGS sequence"/>
</dbReference>
<dbReference type="CDD" id="cd06577">
    <property type="entry name" value="PASTA_pknB"/>
    <property type="match status" value="3"/>
</dbReference>
<feature type="domain" description="PASTA" evidence="13">
    <location>
        <begin position="332"/>
        <end position="399"/>
    </location>
</feature>
<feature type="domain" description="PASTA" evidence="13">
    <location>
        <begin position="468"/>
        <end position="534"/>
    </location>
</feature>
<keyword evidence="11" id="KW-0472">Membrane</keyword>
<evidence type="ECO:0000256" key="7">
    <source>
        <dbReference type="ARBA" id="ARBA00047899"/>
    </source>
</evidence>
<dbReference type="PROSITE" id="PS00108">
    <property type="entry name" value="PROTEIN_KINASE_ST"/>
    <property type="match status" value="1"/>
</dbReference>
<dbReference type="FunFam" id="3.30.200.20:FF:000035">
    <property type="entry name" value="Serine/threonine protein kinase Stk1"/>
    <property type="match status" value="1"/>
</dbReference>
<keyword evidence="11" id="KW-1133">Transmembrane helix</keyword>
<organism evidence="14 15">
    <name type="scientific">Sulfobacillus benefaciens</name>
    <dbReference type="NCBI Taxonomy" id="453960"/>
    <lineage>
        <taxon>Bacteria</taxon>
        <taxon>Bacillati</taxon>
        <taxon>Bacillota</taxon>
        <taxon>Clostridia</taxon>
        <taxon>Eubacteriales</taxon>
        <taxon>Clostridiales Family XVII. Incertae Sedis</taxon>
        <taxon>Sulfobacillus</taxon>
    </lineage>
</organism>
<evidence type="ECO:0000313" key="14">
    <source>
        <dbReference type="EMBL" id="PSR31576.1"/>
    </source>
</evidence>
<dbReference type="InterPro" id="IPR000719">
    <property type="entry name" value="Prot_kinase_dom"/>
</dbReference>
<dbReference type="SUPFAM" id="SSF56112">
    <property type="entry name" value="Protein kinase-like (PK-like)"/>
    <property type="match status" value="1"/>
</dbReference>
<dbReference type="Gene3D" id="1.10.510.10">
    <property type="entry name" value="Transferase(Phosphotransferase) domain 1"/>
    <property type="match status" value="1"/>
</dbReference>
<reference evidence="14 15" key="1">
    <citation type="journal article" date="2014" name="BMC Genomics">
        <title>Comparison of environmental and isolate Sulfobacillus genomes reveals diverse carbon, sulfur, nitrogen, and hydrogen metabolisms.</title>
        <authorList>
            <person name="Justice N.B."/>
            <person name="Norman A."/>
            <person name="Brown C.T."/>
            <person name="Singh A."/>
            <person name="Thomas B.C."/>
            <person name="Banfield J.F."/>
        </authorList>
    </citation>
    <scope>NUCLEOTIDE SEQUENCE [LARGE SCALE GENOMIC DNA]</scope>
    <source>
        <strain evidence="14">AMDSBA1</strain>
    </source>
</reference>
<comment type="catalytic activity">
    <reaction evidence="8">
        <text>L-seryl-[protein] + ATP = O-phospho-L-seryl-[protein] + ADP + H(+)</text>
        <dbReference type="Rhea" id="RHEA:17989"/>
        <dbReference type="Rhea" id="RHEA-COMP:9863"/>
        <dbReference type="Rhea" id="RHEA-COMP:11604"/>
        <dbReference type="ChEBI" id="CHEBI:15378"/>
        <dbReference type="ChEBI" id="CHEBI:29999"/>
        <dbReference type="ChEBI" id="CHEBI:30616"/>
        <dbReference type="ChEBI" id="CHEBI:83421"/>
        <dbReference type="ChEBI" id="CHEBI:456216"/>
        <dbReference type="EC" id="2.7.11.1"/>
    </reaction>
</comment>
<dbReference type="Pfam" id="PF00069">
    <property type="entry name" value="Pkinase"/>
    <property type="match status" value="1"/>
</dbReference>
<dbReference type="InterPro" id="IPR008271">
    <property type="entry name" value="Ser/Thr_kinase_AS"/>
</dbReference>
<dbReference type="PROSITE" id="PS00107">
    <property type="entry name" value="PROTEIN_KINASE_ATP"/>
    <property type="match status" value="1"/>
</dbReference>
<feature type="binding site" evidence="9">
    <location>
        <position position="43"/>
    </location>
    <ligand>
        <name>ATP</name>
        <dbReference type="ChEBI" id="CHEBI:30616"/>
    </ligand>
</feature>
<keyword evidence="6 9" id="KW-0067">ATP-binding</keyword>
<dbReference type="EC" id="2.7.11.1" evidence="1"/>
<feature type="compositionally biased region" description="Polar residues" evidence="10">
    <location>
        <begin position="522"/>
        <end position="534"/>
    </location>
</feature>
<keyword evidence="2" id="KW-0723">Serine/threonine-protein kinase</keyword>
<protein>
    <recommendedName>
        <fullName evidence="1">non-specific serine/threonine protein kinase</fullName>
        <ecNumber evidence="1">2.7.11.1</ecNumber>
    </recommendedName>
</protein>
<comment type="catalytic activity">
    <reaction evidence="7">
        <text>L-threonyl-[protein] + ATP = O-phospho-L-threonyl-[protein] + ADP + H(+)</text>
        <dbReference type="Rhea" id="RHEA:46608"/>
        <dbReference type="Rhea" id="RHEA-COMP:11060"/>
        <dbReference type="Rhea" id="RHEA-COMP:11605"/>
        <dbReference type="ChEBI" id="CHEBI:15378"/>
        <dbReference type="ChEBI" id="CHEBI:30013"/>
        <dbReference type="ChEBI" id="CHEBI:30616"/>
        <dbReference type="ChEBI" id="CHEBI:61977"/>
        <dbReference type="ChEBI" id="CHEBI:456216"/>
        <dbReference type="EC" id="2.7.11.1"/>
    </reaction>
</comment>
<keyword evidence="5 14" id="KW-0418">Kinase</keyword>
<dbReference type="GO" id="GO:0005524">
    <property type="term" value="F:ATP binding"/>
    <property type="evidence" value="ECO:0007669"/>
    <property type="project" value="UniProtKB-UniRule"/>
</dbReference>
<sequence>MVKAMVGKILGSRYEVLERIGQGGMSLVYRARDITLNRLVAVKILKHQWAEDDEVVHRFDQEARAAASLVNRHIVQVYDVGRDDPDIHYMVMELVSGETLRNKLDREAPLSIEEALSITDQIAQGLEAAHGQKVVHRDIKPQNILIASDGTVKVTDFGIAYAATSGTLVNTGSLLGTVQYLSPEQARGKLVGPQSDLYSLGIVLFEMLTGRLPFEADSPIGVAIKHLQDEAPEVRSLRAGISEPVEKVVQRALSKDPAERYQSAKAIRQDIRRALEGDEGTANPGAGAMPLQESRHGANPQRRRRWLRWLIATAVLLAIVGAGLYALDRWIYSPVITLPNVRGESLKTAQSKLGRLGLTISIGGHSPSSHLPKDYILNEIPSPGTQVKGGQTIQVVLSTGPQQVSVPDVTGEDAFQAEQNLTTQGLRIVTRNIKSHAVKGQVVKQSPRPGVRLTQGKPVTVWVSDGPPASTLIMPNLEGLSVSQAASLLIGKNVSVGTPTSTYSTEPVNTIIDQSPEPYSALSHSSPVNVTVSEGPSPASAKLPKNKTLVTWQIPNNAPAKSILKVVVTDSAGNEEVFYQQVNPGQPVQIPVTWYGSTGQLLVFLNSQAQAPQPLTANGTTSPGAGSNTPPS</sequence>
<evidence type="ECO:0000259" key="13">
    <source>
        <dbReference type="PROSITE" id="PS51178"/>
    </source>
</evidence>
<dbReference type="CDD" id="cd14014">
    <property type="entry name" value="STKc_PknB_like"/>
    <property type="match status" value="1"/>
</dbReference>
<name>A0A2T2XAU9_9FIRM</name>
<dbReference type="Gene3D" id="3.30.10.20">
    <property type="match status" value="3"/>
</dbReference>
<feature type="region of interest" description="Disordered" evidence="10">
    <location>
        <begin position="613"/>
        <end position="632"/>
    </location>
</feature>
<feature type="domain" description="PASTA" evidence="13">
    <location>
        <begin position="400"/>
        <end position="465"/>
    </location>
</feature>
<comment type="caution">
    <text evidence="14">The sequence shown here is derived from an EMBL/GenBank/DDBJ whole genome shotgun (WGS) entry which is preliminary data.</text>
</comment>
<keyword evidence="11" id="KW-0812">Transmembrane</keyword>
<dbReference type="PANTHER" id="PTHR43289:SF34">
    <property type="entry name" value="SERINE_THREONINE-PROTEIN KINASE YBDM-RELATED"/>
    <property type="match status" value="1"/>
</dbReference>